<evidence type="ECO:0000313" key="8">
    <source>
        <dbReference type="EMBL" id="WPH02739.1"/>
    </source>
</evidence>
<dbReference type="GO" id="GO:0005634">
    <property type="term" value="C:nucleus"/>
    <property type="evidence" value="ECO:0007669"/>
    <property type="project" value="UniProtKB-SubCell"/>
</dbReference>
<dbReference type="PROSITE" id="PS51821">
    <property type="entry name" value="VELVET"/>
    <property type="match status" value="1"/>
</dbReference>
<evidence type="ECO:0000256" key="2">
    <source>
        <dbReference type="ARBA" id="ARBA00022969"/>
    </source>
</evidence>
<gene>
    <name evidence="8" type="ORF">R9X50_00560700</name>
</gene>
<evidence type="ECO:0000256" key="6">
    <source>
        <dbReference type="SAM" id="MobiDB-lite"/>
    </source>
</evidence>
<keyword evidence="2" id="KW-0749">Sporulation</keyword>
<evidence type="ECO:0000313" key="9">
    <source>
        <dbReference type="Proteomes" id="UP001303373"/>
    </source>
</evidence>
<dbReference type="AlphaFoldDB" id="A0AAQ3M7E6"/>
<dbReference type="Pfam" id="PF11754">
    <property type="entry name" value="Velvet"/>
    <property type="match status" value="2"/>
</dbReference>
<feature type="compositionally biased region" description="Low complexity" evidence="6">
    <location>
        <begin position="113"/>
        <end position="123"/>
    </location>
</feature>
<evidence type="ECO:0000256" key="3">
    <source>
        <dbReference type="ARBA" id="ARBA00023015"/>
    </source>
</evidence>
<feature type="compositionally biased region" description="Basic residues" evidence="6">
    <location>
        <begin position="444"/>
        <end position="456"/>
    </location>
</feature>
<protein>
    <recommendedName>
        <fullName evidence="7">Velvet domain-containing protein</fullName>
    </recommendedName>
</protein>
<dbReference type="PANTHER" id="PTHR33572:SF17">
    <property type="entry name" value="SEXUAL DEVELOPMENT REGULATOR VELC"/>
    <property type="match status" value="1"/>
</dbReference>
<feature type="compositionally biased region" description="Acidic residues" evidence="6">
    <location>
        <begin position="409"/>
        <end position="419"/>
    </location>
</feature>
<dbReference type="InterPro" id="IPR021740">
    <property type="entry name" value="Velvet"/>
</dbReference>
<dbReference type="InterPro" id="IPR037525">
    <property type="entry name" value="Velvet_dom"/>
</dbReference>
<evidence type="ECO:0000256" key="1">
    <source>
        <dbReference type="ARBA" id="ARBA00004123"/>
    </source>
</evidence>
<evidence type="ECO:0000256" key="4">
    <source>
        <dbReference type="ARBA" id="ARBA00023163"/>
    </source>
</evidence>
<feature type="domain" description="Velvet" evidence="7">
    <location>
        <begin position="209"/>
        <end position="392"/>
    </location>
</feature>
<sequence length="456" mass="49929">MSQDGPPSPLQSPLTTNAVGNMATVRRPPSFPIMDYNAHADRISFTGHSLPPIEVQTPRNQSYCGGGSTIELPPMQTSPSPRNPMKIAQLLSSPQPITIRSQPPMSPRDLPHSSPLSSRGSSIASVAPSRYSFAPMHLPPVDPTHPPFWNAQPHLHHKNRPTQQHPPFLHAPNTLDSADHMRYSPAMTAVSSTTSHLREPSYEPYMATAKPLNYTLSIRQQPVAARACGFGERDRRAIDPPPTVELKITDQSTGAPEQDPNVLFALHCTLQSPDGQNDETELSSPNPHVPSTRRLMGNLVASIWEGKDEHGIPGKFFVFPDMSCRSQGQYRLKFQLLRIDPTNMRPGQKSPAVASIVTDVFDVFTAKDFPGMRPSTALLKALKNSGLTVGVKKGSEARRRNAAKKGETSDEDDDDDGSEAEASPSLVDSGLVRFGSKHDLPATVHKRGSKRRRRRS</sequence>
<dbReference type="EMBL" id="CP138588">
    <property type="protein sequence ID" value="WPH02739.1"/>
    <property type="molecule type" value="Genomic_DNA"/>
</dbReference>
<comment type="subcellular location">
    <subcellularLocation>
        <location evidence="1">Nucleus</location>
    </subcellularLocation>
</comment>
<dbReference type="GO" id="GO:0030435">
    <property type="term" value="P:sporulation resulting in formation of a cellular spore"/>
    <property type="evidence" value="ECO:0007669"/>
    <property type="project" value="UniProtKB-KW"/>
</dbReference>
<name>A0AAQ3M7E6_9PEZI</name>
<keyword evidence="4" id="KW-0804">Transcription</keyword>
<evidence type="ECO:0000256" key="5">
    <source>
        <dbReference type="ARBA" id="ARBA00023242"/>
    </source>
</evidence>
<proteinExistence type="predicted"/>
<organism evidence="8 9">
    <name type="scientific">Acrodontium crateriforme</name>
    <dbReference type="NCBI Taxonomy" id="150365"/>
    <lineage>
        <taxon>Eukaryota</taxon>
        <taxon>Fungi</taxon>
        <taxon>Dikarya</taxon>
        <taxon>Ascomycota</taxon>
        <taxon>Pezizomycotina</taxon>
        <taxon>Dothideomycetes</taxon>
        <taxon>Dothideomycetidae</taxon>
        <taxon>Mycosphaerellales</taxon>
        <taxon>Teratosphaeriaceae</taxon>
        <taxon>Acrodontium</taxon>
    </lineage>
</organism>
<keyword evidence="9" id="KW-1185">Reference proteome</keyword>
<keyword evidence="5" id="KW-0539">Nucleus</keyword>
<feature type="compositionally biased region" description="Basic and acidic residues" evidence="6">
    <location>
        <begin position="393"/>
        <end position="408"/>
    </location>
</feature>
<reference evidence="8 9" key="1">
    <citation type="submission" date="2023-11" db="EMBL/GenBank/DDBJ databases">
        <title>An acidophilic fungus is an integral part of prey digestion in a carnivorous sundew plant.</title>
        <authorList>
            <person name="Tsai I.J."/>
        </authorList>
    </citation>
    <scope>NUCLEOTIDE SEQUENCE [LARGE SCALE GENOMIC DNA]</scope>
    <source>
        <strain evidence="8">169a</strain>
    </source>
</reference>
<dbReference type="Gene3D" id="2.60.40.3960">
    <property type="entry name" value="Velvet domain"/>
    <property type="match status" value="1"/>
</dbReference>
<evidence type="ECO:0000259" key="7">
    <source>
        <dbReference type="PROSITE" id="PS51821"/>
    </source>
</evidence>
<keyword evidence="3" id="KW-0805">Transcription regulation</keyword>
<accession>A0AAQ3M7E6</accession>
<feature type="region of interest" description="Disordered" evidence="6">
    <location>
        <begin position="392"/>
        <end position="456"/>
    </location>
</feature>
<dbReference type="Proteomes" id="UP001303373">
    <property type="component" value="Chromosome 9"/>
</dbReference>
<dbReference type="InterPro" id="IPR038491">
    <property type="entry name" value="Velvet_dom_sf"/>
</dbReference>
<feature type="region of interest" description="Disordered" evidence="6">
    <location>
        <begin position="97"/>
        <end position="123"/>
    </location>
</feature>
<dbReference type="PANTHER" id="PTHR33572">
    <property type="entry name" value="SPORE DEVELOPMENT REGULATOR VOSA"/>
    <property type="match status" value="1"/>
</dbReference>